<organism evidence="2 3">
    <name type="scientific">Saguinus oedipus</name>
    <name type="common">Cotton-top tamarin</name>
    <name type="synonym">Oedipomidas oedipus</name>
    <dbReference type="NCBI Taxonomy" id="9490"/>
    <lineage>
        <taxon>Eukaryota</taxon>
        <taxon>Metazoa</taxon>
        <taxon>Chordata</taxon>
        <taxon>Craniata</taxon>
        <taxon>Vertebrata</taxon>
        <taxon>Euteleostomi</taxon>
        <taxon>Mammalia</taxon>
        <taxon>Eutheria</taxon>
        <taxon>Euarchontoglires</taxon>
        <taxon>Primates</taxon>
        <taxon>Haplorrhini</taxon>
        <taxon>Platyrrhini</taxon>
        <taxon>Cebidae</taxon>
        <taxon>Callitrichinae</taxon>
        <taxon>Saguinus</taxon>
    </lineage>
</organism>
<dbReference type="InterPro" id="IPR003599">
    <property type="entry name" value="Ig_sub"/>
</dbReference>
<dbReference type="PANTHER" id="PTHR47011:SF1">
    <property type="entry name" value="CD226 ANTIGEN"/>
    <property type="match status" value="1"/>
</dbReference>
<reference evidence="2 3" key="1">
    <citation type="submission" date="2023-05" db="EMBL/GenBank/DDBJ databases">
        <title>B98-5 Cell Line De Novo Hybrid Assembly: An Optical Mapping Approach.</title>
        <authorList>
            <person name="Kananen K."/>
            <person name="Auerbach J.A."/>
            <person name="Kautto E."/>
            <person name="Blachly J.S."/>
        </authorList>
    </citation>
    <scope>NUCLEOTIDE SEQUENCE [LARGE SCALE GENOMIC DNA]</scope>
    <source>
        <strain evidence="2">B95-8</strain>
        <tissue evidence="2">Cell line</tissue>
    </source>
</reference>
<evidence type="ECO:0000259" key="1">
    <source>
        <dbReference type="PROSITE" id="PS50835"/>
    </source>
</evidence>
<dbReference type="EMBL" id="JASSZA010000014">
    <property type="protein sequence ID" value="KAK2094245.1"/>
    <property type="molecule type" value="Genomic_DNA"/>
</dbReference>
<dbReference type="InterPro" id="IPR013106">
    <property type="entry name" value="Ig_V-set"/>
</dbReference>
<dbReference type="SMART" id="SM00409">
    <property type="entry name" value="IG"/>
    <property type="match status" value="1"/>
</dbReference>
<accession>A0ABQ9UBY9</accession>
<feature type="domain" description="Ig-like" evidence="1">
    <location>
        <begin position="45"/>
        <end position="149"/>
    </location>
</feature>
<gene>
    <name evidence="2" type="ORF">P7K49_027983</name>
</gene>
<evidence type="ECO:0000313" key="2">
    <source>
        <dbReference type="EMBL" id="KAK2094245.1"/>
    </source>
</evidence>
<dbReference type="PANTHER" id="PTHR47011">
    <property type="entry name" value="CD226 ANTIGEN"/>
    <property type="match status" value="1"/>
</dbReference>
<dbReference type="InterPro" id="IPR013783">
    <property type="entry name" value="Ig-like_fold"/>
</dbReference>
<dbReference type="Pfam" id="PF07686">
    <property type="entry name" value="V-set"/>
    <property type="match status" value="1"/>
</dbReference>
<dbReference type="Proteomes" id="UP001266305">
    <property type="component" value="Unassembled WGS sequence"/>
</dbReference>
<evidence type="ECO:0000313" key="3">
    <source>
        <dbReference type="Proteomes" id="UP001266305"/>
    </source>
</evidence>
<dbReference type="InterPro" id="IPR042842">
    <property type="entry name" value="CD226"/>
</dbReference>
<dbReference type="SUPFAM" id="SSF48726">
    <property type="entry name" value="Immunoglobulin"/>
    <property type="match status" value="1"/>
</dbReference>
<dbReference type="InterPro" id="IPR007110">
    <property type="entry name" value="Ig-like_dom"/>
</dbReference>
<dbReference type="Gene3D" id="2.60.40.10">
    <property type="entry name" value="Immunoglobulins"/>
    <property type="match status" value="1"/>
</dbReference>
<dbReference type="InterPro" id="IPR003598">
    <property type="entry name" value="Ig_sub2"/>
</dbReference>
<name>A0ABQ9UBY9_SAGOE</name>
<proteinExistence type="predicted"/>
<comment type="caution">
    <text evidence="2">The sequence shown here is derived from an EMBL/GenBank/DDBJ whole genome shotgun (WGS) entry which is preliminary data.</text>
</comment>
<keyword evidence="3" id="KW-1185">Reference proteome</keyword>
<protein>
    <recommendedName>
        <fullName evidence="1">Ig-like domain-containing protein</fullName>
    </recommendedName>
</protein>
<dbReference type="PROSITE" id="PS50835">
    <property type="entry name" value="IG_LIKE"/>
    <property type="match status" value="1"/>
</dbReference>
<dbReference type="InterPro" id="IPR036179">
    <property type="entry name" value="Ig-like_dom_sf"/>
</dbReference>
<sequence length="154" mass="17728">MEASLRAWFWLDRQTKEAPEIEWGSIQREEEEKHKRLCIFETAVPPNSHIVSEPGKNITLTCQPQMTWPVQEVRWEKIQPHQIDLLTYCNLVHGGNFTSRFPRQIVNNCSHGVQSFIVIPEARASDSGLYSCHFQASTGENETFVMRLTIAEGE</sequence>
<dbReference type="SMART" id="SM00408">
    <property type="entry name" value="IGc2"/>
    <property type="match status" value="1"/>
</dbReference>